<evidence type="ECO:0000313" key="2">
    <source>
        <dbReference type="Proteomes" id="UP000594262"/>
    </source>
</evidence>
<accession>A0A7M5XEX2</accession>
<reference evidence="1" key="1">
    <citation type="submission" date="2021-01" db="UniProtKB">
        <authorList>
            <consortium name="EnsemblMetazoa"/>
        </authorList>
    </citation>
    <scope>IDENTIFICATION</scope>
</reference>
<sequence length="194" mass="21790">FILFQRAHSEMHTTAVLVFIGCTLITGTSCLTNIPAYCHKPHGQTCAWYPECIEKRQICPGNDNYAMKYAHHFCTKFGQEYSTFGTTGQKWVDATRLCLQRALVPYLDDQSVTCKNLKKVAFDSHVCCYLGGPACTPSNEIRPSVCDVPIKDWLRLFWIVKGSFNIFGQHAEVVGSLRQIMGVLKGCAKHHVGR</sequence>
<proteinExistence type="predicted"/>
<evidence type="ECO:0000313" key="1">
    <source>
        <dbReference type="EnsemblMetazoa" id="CLYHEMP022268.1"/>
    </source>
</evidence>
<dbReference type="OrthoDB" id="9983261at2759"/>
<protein>
    <submittedName>
        <fullName evidence="1">Uncharacterized protein</fullName>
    </submittedName>
</protein>
<keyword evidence="2" id="KW-1185">Reference proteome</keyword>
<dbReference type="Proteomes" id="UP000594262">
    <property type="component" value="Unplaced"/>
</dbReference>
<organism evidence="1 2">
    <name type="scientific">Clytia hemisphaerica</name>
    <dbReference type="NCBI Taxonomy" id="252671"/>
    <lineage>
        <taxon>Eukaryota</taxon>
        <taxon>Metazoa</taxon>
        <taxon>Cnidaria</taxon>
        <taxon>Hydrozoa</taxon>
        <taxon>Hydroidolina</taxon>
        <taxon>Leptothecata</taxon>
        <taxon>Obeliida</taxon>
        <taxon>Clytiidae</taxon>
        <taxon>Clytia</taxon>
    </lineage>
</organism>
<name>A0A7M5XEX2_9CNID</name>
<dbReference type="AlphaFoldDB" id="A0A7M5XEX2"/>
<dbReference type="EnsemblMetazoa" id="CLYHEMT022268.1">
    <property type="protein sequence ID" value="CLYHEMP022268.1"/>
    <property type="gene ID" value="CLYHEMG022268"/>
</dbReference>